<feature type="region of interest" description="Disordered" evidence="1">
    <location>
        <begin position="1"/>
        <end position="35"/>
    </location>
</feature>
<protein>
    <submittedName>
        <fullName evidence="2">Uncharacterized protein</fullName>
    </submittedName>
</protein>
<dbReference type="OrthoDB" id="6260541at2759"/>
<name>W8BF72_CERCA</name>
<evidence type="ECO:0000313" key="2">
    <source>
        <dbReference type="EMBL" id="JAB91931.1"/>
    </source>
</evidence>
<reference evidence="2" key="1">
    <citation type="submission" date="2013-07" db="EMBL/GenBank/DDBJ databases">
        <authorList>
            <person name="Geib S."/>
        </authorList>
    </citation>
    <scope>NUCLEOTIDE SEQUENCE</scope>
</reference>
<sequence>MFHVRRRPADSQPRRRKKKPLGASNGANSISSDREGAVLVEVTHSGDGGRRIKLGSDPIEVRSTESELNLPLLHLHISKILFIFRSALQTQILCNYLDHLFKRAIVLFHC</sequence>
<organism evidence="2">
    <name type="scientific">Ceratitis capitata</name>
    <name type="common">Mediterranean fruit fly</name>
    <name type="synonym">Tephritis capitata</name>
    <dbReference type="NCBI Taxonomy" id="7213"/>
    <lineage>
        <taxon>Eukaryota</taxon>
        <taxon>Metazoa</taxon>
        <taxon>Ecdysozoa</taxon>
        <taxon>Arthropoda</taxon>
        <taxon>Hexapoda</taxon>
        <taxon>Insecta</taxon>
        <taxon>Pterygota</taxon>
        <taxon>Neoptera</taxon>
        <taxon>Endopterygota</taxon>
        <taxon>Diptera</taxon>
        <taxon>Brachycera</taxon>
        <taxon>Muscomorpha</taxon>
        <taxon>Tephritoidea</taxon>
        <taxon>Tephritidae</taxon>
        <taxon>Ceratitis</taxon>
        <taxon>Ceratitis</taxon>
    </lineage>
</organism>
<dbReference type="EMBL" id="GAMC01014624">
    <property type="protein sequence ID" value="JAB91931.1"/>
    <property type="molecule type" value="mRNA"/>
</dbReference>
<evidence type="ECO:0000256" key="1">
    <source>
        <dbReference type="SAM" id="MobiDB-lite"/>
    </source>
</evidence>
<reference evidence="2" key="2">
    <citation type="journal article" date="2014" name="BMC Genomics">
        <title>A genomic perspective to assessing quality of mass-reared SIT flies used in Mediterranean fruit fly (Ceratitis capitata) eradication in California.</title>
        <authorList>
            <person name="Calla B."/>
            <person name="Hall B."/>
            <person name="Hou S."/>
            <person name="Geib S.M."/>
        </authorList>
    </citation>
    <scope>NUCLEOTIDE SEQUENCE</scope>
</reference>
<dbReference type="AlphaFoldDB" id="W8BF72"/>
<accession>W8BF72</accession>
<dbReference type="EMBL" id="GAMC01014622">
    <property type="protein sequence ID" value="JAB91933.1"/>
    <property type="molecule type" value="mRNA"/>
</dbReference>
<proteinExistence type="evidence at transcript level"/>